<organism evidence="8 9">
    <name type="scientific">Spirulina subsalsa FACHB-351</name>
    <dbReference type="NCBI Taxonomy" id="234711"/>
    <lineage>
        <taxon>Bacteria</taxon>
        <taxon>Bacillati</taxon>
        <taxon>Cyanobacteriota</taxon>
        <taxon>Cyanophyceae</taxon>
        <taxon>Spirulinales</taxon>
        <taxon>Spirulinaceae</taxon>
        <taxon>Spirulina</taxon>
    </lineage>
</organism>
<dbReference type="EMBL" id="JAIHOM010000053">
    <property type="protein sequence ID" value="MCW6037008.1"/>
    <property type="molecule type" value="Genomic_DNA"/>
</dbReference>
<accession>A0ABT3L674</accession>
<keyword evidence="9" id="KW-1185">Reference proteome</keyword>
<dbReference type="Proteomes" id="UP001526426">
    <property type="component" value="Unassembled WGS sequence"/>
</dbReference>
<evidence type="ECO:0000259" key="7">
    <source>
        <dbReference type="Pfam" id="PF02683"/>
    </source>
</evidence>
<dbReference type="PANTHER" id="PTHR31272:SF6">
    <property type="entry name" value="CYTOCHROME C-TYPE BIOGENESIS CCDA-LIKE CHLOROPLASTIC PROTEIN"/>
    <property type="match status" value="1"/>
</dbReference>
<keyword evidence="3 6" id="KW-0812">Transmembrane</keyword>
<proteinExistence type="inferred from homology"/>
<evidence type="ECO:0000313" key="8">
    <source>
        <dbReference type="EMBL" id="MCW6037008.1"/>
    </source>
</evidence>
<dbReference type="InterPro" id="IPR003834">
    <property type="entry name" value="Cyt_c_assmbl_TM_dom"/>
</dbReference>
<sequence length="246" mass="26112">MLDTLQTQLYNLSQWADHLVLQQLSHLTWLSLGVILLAGLLTSLTPCMLSMLPITIGYIGGYQDQGRGKAIAQSLWFALGLATTLAGLGILAASLGRVYGQIGVGLPIIVSCVAILMGLNLLELIPLQFPNWGGTDWIAQELPPGLRSYLLGLTFGLVASPCSTPVLASLLFWVGESQDLVLGASLLLAYAVGYVAPLVLAGSFTASLKKLLELRRWSGWINPLSGALLIGFGVFSLLSRLPLGLA</sequence>
<gene>
    <name evidence="8" type="ORF">K4A83_12130</name>
</gene>
<feature type="transmembrane region" description="Helical" evidence="6">
    <location>
        <begin position="29"/>
        <end position="54"/>
    </location>
</feature>
<reference evidence="8 9" key="1">
    <citation type="submission" date="2021-08" db="EMBL/GenBank/DDBJ databases">
        <title>Draft genome sequence of Spirulina subsalsa with high tolerance to salinity and hype-accumulation of phycocyanin.</title>
        <authorList>
            <person name="Pei H."/>
            <person name="Jiang L."/>
        </authorList>
    </citation>
    <scope>NUCLEOTIDE SEQUENCE [LARGE SCALE GENOMIC DNA]</scope>
    <source>
        <strain evidence="8 9">FACHB-351</strain>
    </source>
</reference>
<evidence type="ECO:0000256" key="1">
    <source>
        <dbReference type="ARBA" id="ARBA00004141"/>
    </source>
</evidence>
<comment type="subcellular location">
    <subcellularLocation>
        <location evidence="1">Membrane</location>
        <topology evidence="1">Multi-pass membrane protein</topology>
    </subcellularLocation>
</comment>
<keyword evidence="4 6" id="KW-1133">Transmembrane helix</keyword>
<dbReference type="Pfam" id="PF02683">
    <property type="entry name" value="DsbD_TM"/>
    <property type="match status" value="1"/>
</dbReference>
<keyword evidence="5 6" id="KW-0472">Membrane</keyword>
<evidence type="ECO:0000256" key="2">
    <source>
        <dbReference type="ARBA" id="ARBA00006143"/>
    </source>
</evidence>
<evidence type="ECO:0000313" key="9">
    <source>
        <dbReference type="Proteomes" id="UP001526426"/>
    </source>
</evidence>
<evidence type="ECO:0000256" key="6">
    <source>
        <dbReference type="SAM" id="Phobius"/>
    </source>
</evidence>
<evidence type="ECO:0000256" key="5">
    <source>
        <dbReference type="ARBA" id="ARBA00023136"/>
    </source>
</evidence>
<feature type="transmembrane region" description="Helical" evidence="6">
    <location>
        <begin position="180"/>
        <end position="208"/>
    </location>
</feature>
<name>A0ABT3L674_9CYAN</name>
<feature type="transmembrane region" description="Helical" evidence="6">
    <location>
        <begin position="102"/>
        <end position="122"/>
    </location>
</feature>
<feature type="transmembrane region" description="Helical" evidence="6">
    <location>
        <begin position="75"/>
        <end position="96"/>
    </location>
</feature>
<dbReference type="InterPro" id="IPR051790">
    <property type="entry name" value="Cytochrome_c-biogenesis_DsbD"/>
</dbReference>
<feature type="transmembrane region" description="Helical" evidence="6">
    <location>
        <begin position="149"/>
        <end position="174"/>
    </location>
</feature>
<comment type="similarity">
    <text evidence="2">Belongs to the DsbD family.</text>
</comment>
<protein>
    <submittedName>
        <fullName evidence="8">Cytochrome c biogenesis protein CcdA</fullName>
    </submittedName>
</protein>
<evidence type="ECO:0000256" key="3">
    <source>
        <dbReference type="ARBA" id="ARBA00022692"/>
    </source>
</evidence>
<dbReference type="PANTHER" id="PTHR31272">
    <property type="entry name" value="CYTOCHROME C-TYPE BIOGENESIS PROTEIN HI_1454-RELATED"/>
    <property type="match status" value="1"/>
</dbReference>
<feature type="transmembrane region" description="Helical" evidence="6">
    <location>
        <begin position="220"/>
        <end position="238"/>
    </location>
</feature>
<dbReference type="RefSeq" id="WP_265264838.1">
    <property type="nucleotide sequence ID" value="NZ_JAIHOM010000053.1"/>
</dbReference>
<comment type="caution">
    <text evidence="8">The sequence shown here is derived from an EMBL/GenBank/DDBJ whole genome shotgun (WGS) entry which is preliminary data.</text>
</comment>
<feature type="domain" description="Cytochrome C biogenesis protein transmembrane" evidence="7">
    <location>
        <begin position="29"/>
        <end position="232"/>
    </location>
</feature>
<evidence type="ECO:0000256" key="4">
    <source>
        <dbReference type="ARBA" id="ARBA00022989"/>
    </source>
</evidence>